<keyword evidence="2" id="KW-1185">Reference proteome</keyword>
<evidence type="ECO:0000313" key="2">
    <source>
        <dbReference type="Proteomes" id="UP001165064"/>
    </source>
</evidence>
<evidence type="ECO:0000313" key="1">
    <source>
        <dbReference type="EMBL" id="GME71024.1"/>
    </source>
</evidence>
<comment type="caution">
    <text evidence="1">The sequence shown here is derived from an EMBL/GenBank/DDBJ whole genome shotgun (WGS) entry which is preliminary data.</text>
</comment>
<proteinExistence type="predicted"/>
<name>A0ACB5SSB6_AMBMO</name>
<gene>
    <name evidence="1" type="ORF">Amon02_000042500</name>
</gene>
<protein>
    <submittedName>
        <fullName evidence="1">Unnamed protein product</fullName>
    </submittedName>
</protein>
<dbReference type="EMBL" id="BSXS01000133">
    <property type="protein sequence ID" value="GME71024.1"/>
    <property type="molecule type" value="Genomic_DNA"/>
</dbReference>
<dbReference type="Proteomes" id="UP001165064">
    <property type="component" value="Unassembled WGS sequence"/>
</dbReference>
<accession>A0ACB5SSB6</accession>
<reference evidence="1" key="1">
    <citation type="submission" date="2023-04" db="EMBL/GenBank/DDBJ databases">
        <title>Ambrosiozyma monospora NBRC 10751.</title>
        <authorList>
            <person name="Ichikawa N."/>
            <person name="Sato H."/>
            <person name="Tonouchi N."/>
        </authorList>
    </citation>
    <scope>NUCLEOTIDE SEQUENCE</scope>
    <source>
        <strain evidence="1">NBRC 10751</strain>
    </source>
</reference>
<organism evidence="1 2">
    <name type="scientific">Ambrosiozyma monospora</name>
    <name type="common">Yeast</name>
    <name type="synonym">Endomycopsis monosporus</name>
    <dbReference type="NCBI Taxonomy" id="43982"/>
    <lineage>
        <taxon>Eukaryota</taxon>
        <taxon>Fungi</taxon>
        <taxon>Dikarya</taxon>
        <taxon>Ascomycota</taxon>
        <taxon>Saccharomycotina</taxon>
        <taxon>Pichiomycetes</taxon>
        <taxon>Pichiales</taxon>
        <taxon>Pichiaceae</taxon>
        <taxon>Ambrosiozyma</taxon>
    </lineage>
</organism>
<sequence length="205" mass="23881">MTSSVRSEAPRMLKNFLSFPIFSVTNPTSNSTSKSLFIAYTLHQDGIHLPEFTSNNITQRRVSDPSFIYLGIPFNKVNWPEQLRKIYNKIPPLFDLPLQTRILFINTYSYSQLYYLDQHDSCPEQQLSKHIKNIKKKIFPHTTTAAGREVQKKSFFNVTQQRLETPLHLGGLHQIRLQQQMTGRKAFYIFHAIIPPQFPSNINIR</sequence>